<evidence type="ECO:0000313" key="1">
    <source>
        <dbReference type="EMBL" id="ALS32608.1"/>
    </source>
</evidence>
<evidence type="ECO:0008006" key="3">
    <source>
        <dbReference type="Google" id="ProtNLM"/>
    </source>
</evidence>
<evidence type="ECO:0000313" key="2">
    <source>
        <dbReference type="Proteomes" id="UP000065261"/>
    </source>
</evidence>
<sequence>MFIFKLLIMNVVITKGFHESICGKVVAIMLILSGWYIK</sequence>
<name>A0A0U2VDB7_9GAMM</name>
<organism evidence="1">
    <name type="scientific">Pseudoalteromonas translucida KMM 520</name>
    <dbReference type="NCBI Taxonomy" id="1315283"/>
    <lineage>
        <taxon>Bacteria</taxon>
        <taxon>Pseudomonadati</taxon>
        <taxon>Pseudomonadota</taxon>
        <taxon>Gammaproteobacteria</taxon>
        <taxon>Alteromonadales</taxon>
        <taxon>Pseudoalteromonadaceae</taxon>
        <taxon>Pseudoalteromonas</taxon>
    </lineage>
</organism>
<accession>A0A0U2VDB7</accession>
<dbReference type="AlphaFoldDB" id="A0A0U2VDB7"/>
<dbReference type="PATRIC" id="fig|1315283.4.peg.1201"/>
<dbReference type="KEGG" id="ptn:PTRA_a1387"/>
<protein>
    <recommendedName>
        <fullName evidence="3">Orphan protein</fullName>
    </recommendedName>
</protein>
<proteinExistence type="predicted"/>
<dbReference type="EMBL" id="CP011034">
    <property type="protein sequence ID" value="ALS32608.1"/>
    <property type="molecule type" value="Genomic_DNA"/>
</dbReference>
<gene>
    <name evidence="1" type="ORF">PTRA_a1387</name>
</gene>
<reference evidence="1 2" key="1">
    <citation type="submission" date="2015-03" db="EMBL/GenBank/DDBJ databases">
        <authorList>
            <person name="Murphy D."/>
        </authorList>
    </citation>
    <scope>NUCLEOTIDE SEQUENCE [LARGE SCALE GENOMIC DNA]</scope>
    <source>
        <strain evidence="1 2">KMM 520</strain>
    </source>
</reference>
<dbReference type="Proteomes" id="UP000065261">
    <property type="component" value="Chromosome I"/>
</dbReference>